<keyword evidence="8" id="KW-0106">Calcium</keyword>
<dbReference type="PANTHER" id="PTHR43447">
    <property type="entry name" value="ALPHA-AMYLASE"/>
    <property type="match status" value="1"/>
</dbReference>
<dbReference type="Ensembl" id="ENSOABT00000045296.2">
    <property type="protein sequence ID" value="ENSOABP00000044135.2"/>
    <property type="gene ID" value="ENSOABG00000019840.2"/>
</dbReference>
<evidence type="ECO:0000313" key="18">
    <source>
        <dbReference type="Proteomes" id="UP000472276"/>
    </source>
</evidence>
<keyword evidence="10 13" id="KW-0119">Carbohydrate metabolism</keyword>
<dbReference type="SMART" id="SM00642">
    <property type="entry name" value="Aamy"/>
    <property type="match status" value="1"/>
</dbReference>
<evidence type="ECO:0000256" key="9">
    <source>
        <dbReference type="ARBA" id="ARBA00023214"/>
    </source>
</evidence>
<feature type="domain" description="Alpha-amylase C-terminal" evidence="15">
    <location>
        <begin position="423"/>
        <end position="481"/>
    </location>
</feature>
<dbReference type="GO" id="GO:0046872">
    <property type="term" value="F:metal ion binding"/>
    <property type="evidence" value="ECO:0007669"/>
    <property type="project" value="UniProtKB-KW"/>
</dbReference>
<dbReference type="Gene3D" id="3.20.20.80">
    <property type="entry name" value="Glycosidases"/>
    <property type="match status" value="1"/>
</dbReference>
<dbReference type="EC" id="3.2.1.1" evidence="5 13"/>
<evidence type="ECO:0000256" key="1">
    <source>
        <dbReference type="ARBA" id="ARBA00000548"/>
    </source>
</evidence>
<feature type="domain" description="Alpha-amylase C-terminal" evidence="15">
    <location>
        <begin position="482"/>
        <end position="561"/>
    </location>
</feature>
<dbReference type="FunFam" id="3.20.20.80:FF:000056">
    <property type="entry name" value="Pancreatic alpha-amylase"/>
    <property type="match status" value="1"/>
</dbReference>
<comment type="cofactor">
    <cofactor evidence="3">
        <name>chloride</name>
        <dbReference type="ChEBI" id="CHEBI:17996"/>
    </cofactor>
</comment>
<dbReference type="SUPFAM" id="SSF51445">
    <property type="entry name" value="(Trans)glycosidases"/>
    <property type="match status" value="1"/>
</dbReference>
<evidence type="ECO:0000259" key="15">
    <source>
        <dbReference type="SMART" id="SM00632"/>
    </source>
</evidence>
<comment type="cofactor">
    <cofactor evidence="2">
        <name>Ca(2+)</name>
        <dbReference type="ChEBI" id="CHEBI:29108"/>
    </cofactor>
</comment>
<sequence>MKLFILVALFGLGLAQHNPQFKNGRTSIVHLFEWRWADIAQECERFLGPKGFGGVQISPPNEHILVNNPFRPWWQRYQPISYNLCSRSGNEAELKDMITRCNNVGVNIYVDAVINHMCGSGGGAGTHSSCGSWFDAGKEDFPSVPYSNLDFNDNKCKTGSGEIENYGDIYQVRDCRLVGLLDLALEKDYVRGKVTEYMNKLINMGVAGFRVDACKHMWPGDLSAVYGRLNNLNTQWFPGGSRPFIYQEVIDLGGEPISSNEYVGLGRVTEFKYGAKIGEVFRKWNNQKLSYTKNWGEGWGFMANGNALVFTDNHDNQRGHGAGGASILTFWDPRLYKMAVGYMLAHPYGVTRVMSSYRWDRNIVNGQDQNDWIGPPSNGDGSTKPVIVNSDQTCGNGWVCEHRWRQITNMVIFRNVVNGQPHSNWWDNQGNQVAFGRGNRGFIIFNNEDWDLNVTLNTGLPGGTYCDVISGQKEGSRCTGKQVAFGRGNRGFIIFNNEDWDLNVTLNTGLPGGTYCDVISGQKEGSRCTGKQVSVGGDGRATFSISGKDEDPFIAIHADSKL</sequence>
<protein>
    <recommendedName>
        <fullName evidence="5 13">Alpha-amylase</fullName>
        <ecNumber evidence="5 13">3.2.1.1</ecNumber>
    </recommendedName>
</protein>
<keyword evidence="18" id="KW-1185">Reference proteome</keyword>
<evidence type="ECO:0000256" key="4">
    <source>
        <dbReference type="ARBA" id="ARBA00008061"/>
    </source>
</evidence>
<dbReference type="SMART" id="SM00632">
    <property type="entry name" value="Aamy_C"/>
    <property type="match status" value="2"/>
</dbReference>
<proteinExistence type="inferred from homology"/>
<evidence type="ECO:0000259" key="16">
    <source>
        <dbReference type="SMART" id="SM00642"/>
    </source>
</evidence>
<comment type="catalytic activity">
    <reaction evidence="1 13">
        <text>Endohydrolysis of (1-&gt;4)-alpha-D-glucosidic linkages in polysaccharides containing three or more (1-&gt;4)-alpha-linked D-glucose units.</text>
        <dbReference type="EC" id="3.2.1.1"/>
    </reaction>
</comment>
<dbReference type="GO" id="GO:0004556">
    <property type="term" value="F:alpha-amylase activity"/>
    <property type="evidence" value="ECO:0007669"/>
    <property type="project" value="UniProtKB-UniRule"/>
</dbReference>
<evidence type="ECO:0000256" key="14">
    <source>
        <dbReference type="SAM" id="SignalP"/>
    </source>
</evidence>
<dbReference type="InterPro" id="IPR006048">
    <property type="entry name" value="A-amylase/branching_C"/>
</dbReference>
<evidence type="ECO:0000256" key="12">
    <source>
        <dbReference type="RuleBase" id="RU003615"/>
    </source>
</evidence>
<keyword evidence="14" id="KW-0732">Signal</keyword>
<dbReference type="InterPro" id="IPR006046">
    <property type="entry name" value="Alpha_amylase"/>
</dbReference>
<gene>
    <name evidence="17" type="primary">LOC116313449</name>
</gene>
<evidence type="ECO:0000256" key="2">
    <source>
        <dbReference type="ARBA" id="ARBA00001913"/>
    </source>
</evidence>
<organism evidence="17 18">
    <name type="scientific">Oreochromis aureus</name>
    <name type="common">Israeli tilapia</name>
    <name type="synonym">Chromis aureus</name>
    <dbReference type="NCBI Taxonomy" id="47969"/>
    <lineage>
        <taxon>Eukaryota</taxon>
        <taxon>Metazoa</taxon>
        <taxon>Chordata</taxon>
        <taxon>Craniata</taxon>
        <taxon>Vertebrata</taxon>
        <taxon>Euteleostomi</taxon>
        <taxon>Actinopterygii</taxon>
        <taxon>Neopterygii</taxon>
        <taxon>Teleostei</taxon>
        <taxon>Neoteleostei</taxon>
        <taxon>Acanthomorphata</taxon>
        <taxon>Ovalentaria</taxon>
        <taxon>Cichlomorphae</taxon>
        <taxon>Cichliformes</taxon>
        <taxon>Cichlidae</taxon>
        <taxon>African cichlids</taxon>
        <taxon>Pseudocrenilabrinae</taxon>
        <taxon>Oreochromini</taxon>
        <taxon>Oreochromis</taxon>
    </lineage>
</organism>
<keyword evidence="11 13" id="KW-0326">Glycosidase</keyword>
<dbReference type="InterPro" id="IPR017853">
    <property type="entry name" value="GH"/>
</dbReference>
<comment type="similarity">
    <text evidence="4 12">Belongs to the glycosyl hydrolase 13 family.</text>
</comment>
<dbReference type="Gene3D" id="2.60.40.1180">
    <property type="entry name" value="Golgi alpha-mannosidase II"/>
    <property type="match status" value="2"/>
</dbReference>
<keyword evidence="7 13" id="KW-0378">Hydrolase</keyword>
<dbReference type="SUPFAM" id="SSF51011">
    <property type="entry name" value="Glycosyl hydrolase domain"/>
    <property type="match status" value="2"/>
</dbReference>
<reference evidence="17" key="2">
    <citation type="submission" date="2025-09" db="UniProtKB">
        <authorList>
            <consortium name="Ensembl"/>
        </authorList>
    </citation>
    <scope>IDENTIFICATION</scope>
</reference>
<feature type="signal peptide" evidence="14">
    <location>
        <begin position="1"/>
        <end position="15"/>
    </location>
</feature>
<dbReference type="InterPro" id="IPR006047">
    <property type="entry name" value="GH13_cat_dom"/>
</dbReference>
<evidence type="ECO:0000256" key="7">
    <source>
        <dbReference type="ARBA" id="ARBA00022801"/>
    </source>
</evidence>
<keyword evidence="9" id="KW-0868">Chloride</keyword>
<evidence type="ECO:0000256" key="6">
    <source>
        <dbReference type="ARBA" id="ARBA00022723"/>
    </source>
</evidence>
<evidence type="ECO:0000256" key="3">
    <source>
        <dbReference type="ARBA" id="ARBA00001923"/>
    </source>
</evidence>
<dbReference type="Pfam" id="PF02806">
    <property type="entry name" value="Alpha-amylase_C"/>
    <property type="match status" value="1"/>
</dbReference>
<dbReference type="AlphaFoldDB" id="A0A668UVX5"/>
<evidence type="ECO:0000256" key="5">
    <source>
        <dbReference type="ARBA" id="ARBA00012595"/>
    </source>
</evidence>
<evidence type="ECO:0000256" key="8">
    <source>
        <dbReference type="ARBA" id="ARBA00022837"/>
    </source>
</evidence>
<keyword evidence="6" id="KW-0479">Metal-binding</keyword>
<dbReference type="InterPro" id="IPR013780">
    <property type="entry name" value="Glyco_hydro_b"/>
</dbReference>
<accession>A0A668UVX5</accession>
<dbReference type="PRINTS" id="PR00110">
    <property type="entry name" value="ALPHAAMYLASE"/>
</dbReference>
<dbReference type="Pfam" id="PF00128">
    <property type="entry name" value="Alpha-amylase"/>
    <property type="match status" value="1"/>
</dbReference>
<evidence type="ECO:0000256" key="13">
    <source>
        <dbReference type="RuleBase" id="RU361134"/>
    </source>
</evidence>
<dbReference type="InterPro" id="IPR031319">
    <property type="entry name" value="A-amylase_C"/>
</dbReference>
<evidence type="ECO:0000313" key="17">
    <source>
        <dbReference type="Ensembl" id="ENSOABP00000044135.2"/>
    </source>
</evidence>
<evidence type="ECO:0000256" key="11">
    <source>
        <dbReference type="ARBA" id="ARBA00023295"/>
    </source>
</evidence>
<dbReference type="Proteomes" id="UP000472276">
    <property type="component" value="Unassembled WGS sequence"/>
</dbReference>
<evidence type="ECO:0000256" key="10">
    <source>
        <dbReference type="ARBA" id="ARBA00023277"/>
    </source>
</evidence>
<name>A0A668UVX5_OREAU</name>
<reference evidence="17" key="1">
    <citation type="submission" date="2025-08" db="UniProtKB">
        <authorList>
            <consortium name="Ensembl"/>
        </authorList>
    </citation>
    <scope>IDENTIFICATION</scope>
</reference>
<feature type="chain" id="PRO_5044275585" description="Alpha-amylase" evidence="14">
    <location>
        <begin position="16"/>
        <end position="562"/>
    </location>
</feature>
<dbReference type="GO" id="GO:0005975">
    <property type="term" value="P:carbohydrate metabolic process"/>
    <property type="evidence" value="ECO:0007669"/>
    <property type="project" value="InterPro"/>
</dbReference>
<feature type="domain" description="Glycosyl hydrolase family 13 catalytic" evidence="16">
    <location>
        <begin position="26"/>
        <end position="414"/>
    </location>
</feature>
<dbReference type="CDD" id="cd11317">
    <property type="entry name" value="AmyAc_bac_euk_AmyA"/>
    <property type="match status" value="1"/>
</dbReference>